<evidence type="ECO:0000313" key="7">
    <source>
        <dbReference type="EMBL" id="GHO85816.1"/>
    </source>
</evidence>
<evidence type="ECO:0000256" key="3">
    <source>
        <dbReference type="ARBA" id="ARBA00022692"/>
    </source>
</evidence>
<sequence length="212" mass="22684">MITMLPLSILPLFLAASWTINIAPGPDMLYVLTRSAGMGRLAGIVSALGIAVGCLIQTGIVALGLASLLTAVPLVYDFIKYAGAAYLIYLGLRTLLTSRHTLITPTVKPASLWRIFLQGVITNVLNPKVALFFLAFLPQFTDPARGPIPLQLILLGTLFNISGTLINSVVALLASTFGSWLKRNARATTLLNWLSGGIFIGLGVRLALLKRQ</sequence>
<proteinExistence type="predicted"/>
<comment type="caution">
    <text evidence="7">The sequence shown here is derived from an EMBL/GenBank/DDBJ whole genome shotgun (WGS) entry which is preliminary data.</text>
</comment>
<protein>
    <submittedName>
        <fullName evidence="7">LysE family translocator</fullName>
    </submittedName>
</protein>
<evidence type="ECO:0000256" key="4">
    <source>
        <dbReference type="ARBA" id="ARBA00022989"/>
    </source>
</evidence>
<gene>
    <name evidence="7" type="ORF">KSZ_38220</name>
</gene>
<dbReference type="PIRSF" id="PIRSF006324">
    <property type="entry name" value="LeuE"/>
    <property type="match status" value="1"/>
</dbReference>
<organism evidence="7 8">
    <name type="scientific">Dictyobacter formicarum</name>
    <dbReference type="NCBI Taxonomy" id="2778368"/>
    <lineage>
        <taxon>Bacteria</taxon>
        <taxon>Bacillati</taxon>
        <taxon>Chloroflexota</taxon>
        <taxon>Ktedonobacteria</taxon>
        <taxon>Ktedonobacterales</taxon>
        <taxon>Dictyobacteraceae</taxon>
        <taxon>Dictyobacter</taxon>
    </lineage>
</organism>
<evidence type="ECO:0000256" key="1">
    <source>
        <dbReference type="ARBA" id="ARBA00004651"/>
    </source>
</evidence>
<name>A0ABQ3VL52_9CHLR</name>
<dbReference type="PANTHER" id="PTHR30086:SF20">
    <property type="entry name" value="ARGININE EXPORTER PROTEIN ARGO-RELATED"/>
    <property type="match status" value="1"/>
</dbReference>
<keyword evidence="3 6" id="KW-0812">Transmembrane</keyword>
<accession>A0ABQ3VL52</accession>
<evidence type="ECO:0000256" key="6">
    <source>
        <dbReference type="SAM" id="Phobius"/>
    </source>
</evidence>
<dbReference type="EMBL" id="BNJJ01000010">
    <property type="protein sequence ID" value="GHO85816.1"/>
    <property type="molecule type" value="Genomic_DNA"/>
</dbReference>
<feature type="transmembrane region" description="Helical" evidence="6">
    <location>
        <begin position="116"/>
        <end position="140"/>
    </location>
</feature>
<reference evidence="7 8" key="1">
    <citation type="journal article" date="2021" name="Int. J. Syst. Evol. Microbiol.">
        <title>Reticulibacter mediterranei gen. nov., sp. nov., within the new family Reticulibacteraceae fam. nov., and Ktedonospora formicarum gen. nov., sp. nov., Ktedonobacter robiniae sp. nov., Dictyobacter formicarum sp. nov. and Dictyobacter arantiisoli sp. nov., belonging to the class Ktedonobacteria.</title>
        <authorList>
            <person name="Yabe S."/>
            <person name="Zheng Y."/>
            <person name="Wang C.M."/>
            <person name="Sakai Y."/>
            <person name="Abe K."/>
            <person name="Yokota A."/>
            <person name="Donadio S."/>
            <person name="Cavaletti L."/>
            <person name="Monciardini P."/>
        </authorList>
    </citation>
    <scope>NUCLEOTIDE SEQUENCE [LARGE SCALE GENOMIC DNA]</scope>
    <source>
        <strain evidence="7 8">SOSP1-9</strain>
    </source>
</reference>
<dbReference type="PANTHER" id="PTHR30086">
    <property type="entry name" value="ARGININE EXPORTER PROTEIN ARGO"/>
    <property type="match status" value="1"/>
</dbReference>
<feature type="transmembrane region" description="Helical" evidence="6">
    <location>
        <begin position="43"/>
        <end position="66"/>
    </location>
</feature>
<feature type="transmembrane region" description="Helical" evidence="6">
    <location>
        <begin position="152"/>
        <end position="178"/>
    </location>
</feature>
<dbReference type="Proteomes" id="UP000635565">
    <property type="component" value="Unassembled WGS sequence"/>
</dbReference>
<keyword evidence="5 6" id="KW-0472">Membrane</keyword>
<keyword evidence="2" id="KW-1003">Cell membrane</keyword>
<evidence type="ECO:0000256" key="2">
    <source>
        <dbReference type="ARBA" id="ARBA00022475"/>
    </source>
</evidence>
<dbReference type="Pfam" id="PF01810">
    <property type="entry name" value="LysE"/>
    <property type="match status" value="1"/>
</dbReference>
<comment type="subcellular location">
    <subcellularLocation>
        <location evidence="1">Cell membrane</location>
        <topology evidence="1">Multi-pass membrane protein</topology>
    </subcellularLocation>
</comment>
<feature type="transmembrane region" description="Helical" evidence="6">
    <location>
        <begin position="190"/>
        <end position="208"/>
    </location>
</feature>
<evidence type="ECO:0000313" key="8">
    <source>
        <dbReference type="Proteomes" id="UP000635565"/>
    </source>
</evidence>
<dbReference type="InterPro" id="IPR001123">
    <property type="entry name" value="LeuE-type"/>
</dbReference>
<keyword evidence="4 6" id="KW-1133">Transmembrane helix</keyword>
<evidence type="ECO:0000256" key="5">
    <source>
        <dbReference type="ARBA" id="ARBA00023136"/>
    </source>
</evidence>
<keyword evidence="8" id="KW-1185">Reference proteome</keyword>
<feature type="transmembrane region" description="Helical" evidence="6">
    <location>
        <begin position="78"/>
        <end position="96"/>
    </location>
</feature>